<dbReference type="Gene3D" id="2.60.120.200">
    <property type="match status" value="1"/>
</dbReference>
<evidence type="ECO:0000313" key="3">
    <source>
        <dbReference type="EMBL" id="NEV92696.1"/>
    </source>
</evidence>
<evidence type="ECO:0000256" key="1">
    <source>
        <dbReference type="ARBA" id="ARBA00006865"/>
    </source>
</evidence>
<organism evidence="3 4">
    <name type="scientific">Psychroflexus aurantiacus</name>
    <dbReference type="NCBI Taxonomy" id="2709310"/>
    <lineage>
        <taxon>Bacteria</taxon>
        <taxon>Pseudomonadati</taxon>
        <taxon>Bacteroidota</taxon>
        <taxon>Flavobacteriia</taxon>
        <taxon>Flavobacteriales</taxon>
        <taxon>Flavobacteriaceae</taxon>
        <taxon>Psychroflexus</taxon>
    </lineage>
</organism>
<dbReference type="AlphaFoldDB" id="A0A6B3QX56"/>
<name>A0A6B3QX56_9FLAO</name>
<dbReference type="GO" id="GO:0005975">
    <property type="term" value="P:carbohydrate metabolic process"/>
    <property type="evidence" value="ECO:0007669"/>
    <property type="project" value="InterPro"/>
</dbReference>
<dbReference type="InterPro" id="IPR013320">
    <property type="entry name" value="ConA-like_dom_sf"/>
</dbReference>
<dbReference type="GO" id="GO:0004553">
    <property type="term" value="F:hydrolase activity, hydrolyzing O-glycosyl compounds"/>
    <property type="evidence" value="ECO:0007669"/>
    <property type="project" value="InterPro"/>
</dbReference>
<evidence type="ECO:0000259" key="2">
    <source>
        <dbReference type="PROSITE" id="PS51762"/>
    </source>
</evidence>
<dbReference type="Pfam" id="PF00722">
    <property type="entry name" value="Glyco_hydro_16"/>
    <property type="match status" value="1"/>
</dbReference>
<dbReference type="PROSITE" id="PS51762">
    <property type="entry name" value="GH16_2"/>
    <property type="match status" value="1"/>
</dbReference>
<dbReference type="CDD" id="cd08023">
    <property type="entry name" value="GH16_laminarinase_like"/>
    <property type="match status" value="1"/>
</dbReference>
<comment type="caution">
    <text evidence="3">The sequence shown here is derived from an EMBL/GenBank/DDBJ whole genome shotgun (WGS) entry which is preliminary data.</text>
</comment>
<evidence type="ECO:0000313" key="4">
    <source>
        <dbReference type="Proteomes" id="UP000478505"/>
    </source>
</evidence>
<dbReference type="EMBL" id="JAAIKD010000001">
    <property type="protein sequence ID" value="NEV92696.1"/>
    <property type="molecule type" value="Genomic_DNA"/>
</dbReference>
<dbReference type="Proteomes" id="UP000478505">
    <property type="component" value="Unassembled WGS sequence"/>
</dbReference>
<sequence>MKNKGILGSILIISMLTISFQSCDPDETQTVTTLNDLVMVEEFEGSTLDSSLWSFELGDGSEEGLPGWGNNELQNYTDREENLNVKNGVLTITARRESFEGSGYTSARIVTKAKFEKQYGRIEARMKMPWGAGLWPAFWMLGENIDEAGWPQAGEIDIMEYDGSEPTVVHGSVHGPGYSGGNAVTKSYEFRDERLDTGFHTYGIEWGENYINYYVDDVLYNQITPDSEGLSGEWVFNKPFYIIINMAVGGSFVGPPNADTVFPQTLEVDYVKVYE</sequence>
<comment type="similarity">
    <text evidence="1">Belongs to the glycosyl hydrolase 16 family.</text>
</comment>
<feature type="domain" description="GH16" evidence="2">
    <location>
        <begin position="41"/>
        <end position="275"/>
    </location>
</feature>
<dbReference type="PANTHER" id="PTHR10963">
    <property type="entry name" value="GLYCOSYL HYDROLASE-RELATED"/>
    <property type="match status" value="1"/>
</dbReference>
<dbReference type="SUPFAM" id="SSF49899">
    <property type="entry name" value="Concanavalin A-like lectins/glucanases"/>
    <property type="match status" value="1"/>
</dbReference>
<reference evidence="3 4" key="1">
    <citation type="submission" date="2020-02" db="EMBL/GenBank/DDBJ databases">
        <title>Flavobacteriaceae Psychroflexus bacterium YR1-1, complete genome.</title>
        <authorList>
            <person name="Li Y."/>
            <person name="Wu S."/>
        </authorList>
    </citation>
    <scope>NUCLEOTIDE SEQUENCE [LARGE SCALE GENOMIC DNA]</scope>
    <source>
        <strain evidence="3 4">YR1-1</strain>
    </source>
</reference>
<keyword evidence="3" id="KW-0378">Hydrolase</keyword>
<proteinExistence type="inferred from homology"/>
<dbReference type="PROSITE" id="PS51257">
    <property type="entry name" value="PROKAR_LIPOPROTEIN"/>
    <property type="match status" value="1"/>
</dbReference>
<dbReference type="InterPro" id="IPR050546">
    <property type="entry name" value="Glycosyl_Hydrlase_16"/>
</dbReference>
<dbReference type="PANTHER" id="PTHR10963:SF55">
    <property type="entry name" value="GLYCOSIDE HYDROLASE FAMILY 16 PROTEIN"/>
    <property type="match status" value="1"/>
</dbReference>
<accession>A0A6B3QX56</accession>
<keyword evidence="4" id="KW-1185">Reference proteome</keyword>
<dbReference type="InterPro" id="IPR000757">
    <property type="entry name" value="Beta-glucanase-like"/>
</dbReference>
<gene>
    <name evidence="3" type="ORF">G3567_00870</name>
</gene>
<protein>
    <submittedName>
        <fullName evidence="3">Glycoside hydrolase family 16 protein</fullName>
    </submittedName>
</protein>